<feature type="non-terminal residue" evidence="2">
    <location>
        <position position="65"/>
    </location>
</feature>
<reference evidence="2" key="1">
    <citation type="submission" date="2021-06" db="EMBL/GenBank/DDBJ databases">
        <authorList>
            <person name="Kallberg Y."/>
            <person name="Tangrot J."/>
            <person name="Rosling A."/>
        </authorList>
    </citation>
    <scope>NUCLEOTIDE SEQUENCE</scope>
    <source>
        <strain evidence="2">FL966</strain>
    </source>
</reference>
<evidence type="ECO:0000256" key="1">
    <source>
        <dbReference type="SAM" id="MobiDB-lite"/>
    </source>
</evidence>
<accession>A0A9N9NV95</accession>
<dbReference type="Proteomes" id="UP000789759">
    <property type="component" value="Unassembled WGS sequence"/>
</dbReference>
<dbReference type="EMBL" id="CAJVQA010020398">
    <property type="protein sequence ID" value="CAG8763497.1"/>
    <property type="molecule type" value="Genomic_DNA"/>
</dbReference>
<feature type="region of interest" description="Disordered" evidence="1">
    <location>
        <begin position="1"/>
        <end position="26"/>
    </location>
</feature>
<dbReference type="AlphaFoldDB" id="A0A9N9NV95"/>
<gene>
    <name evidence="2" type="ORF">CPELLU_LOCUS15462</name>
</gene>
<protein>
    <submittedName>
        <fullName evidence="2">23313_t:CDS:1</fullName>
    </submittedName>
</protein>
<keyword evidence="3" id="KW-1185">Reference proteome</keyword>
<evidence type="ECO:0000313" key="2">
    <source>
        <dbReference type="EMBL" id="CAG8763497.1"/>
    </source>
</evidence>
<comment type="caution">
    <text evidence="2">The sequence shown here is derived from an EMBL/GenBank/DDBJ whole genome shotgun (WGS) entry which is preliminary data.</text>
</comment>
<organism evidence="2 3">
    <name type="scientific">Cetraspora pellucida</name>
    <dbReference type="NCBI Taxonomy" id="1433469"/>
    <lineage>
        <taxon>Eukaryota</taxon>
        <taxon>Fungi</taxon>
        <taxon>Fungi incertae sedis</taxon>
        <taxon>Mucoromycota</taxon>
        <taxon>Glomeromycotina</taxon>
        <taxon>Glomeromycetes</taxon>
        <taxon>Diversisporales</taxon>
        <taxon>Gigasporaceae</taxon>
        <taxon>Cetraspora</taxon>
    </lineage>
</organism>
<sequence>MGERNEKDSKTSKTYPESHDQEPKGEKKAIVEVPAYHFQLLKVLLLTPEITILVLNDGYKKKKKQ</sequence>
<proteinExistence type="predicted"/>
<name>A0A9N9NV95_9GLOM</name>
<evidence type="ECO:0000313" key="3">
    <source>
        <dbReference type="Proteomes" id="UP000789759"/>
    </source>
</evidence>